<dbReference type="Proteomes" id="UP000440578">
    <property type="component" value="Unassembled WGS sequence"/>
</dbReference>
<protein>
    <submittedName>
        <fullName evidence="2">Histone H3.3</fullName>
    </submittedName>
</protein>
<dbReference type="EMBL" id="VIIS01000095">
    <property type="protein sequence ID" value="KAF0313390.1"/>
    <property type="molecule type" value="Genomic_DNA"/>
</dbReference>
<dbReference type="GO" id="GO:0003677">
    <property type="term" value="F:DNA binding"/>
    <property type="evidence" value="ECO:0007669"/>
    <property type="project" value="InterPro"/>
</dbReference>
<reference evidence="2 3" key="1">
    <citation type="submission" date="2019-07" db="EMBL/GenBank/DDBJ databases">
        <title>Draft genome assembly of a fouling barnacle, Amphibalanus amphitrite (Darwin, 1854): The first reference genome for Thecostraca.</title>
        <authorList>
            <person name="Kim W."/>
        </authorList>
    </citation>
    <scope>NUCLEOTIDE SEQUENCE [LARGE SCALE GENOMIC DNA]</scope>
    <source>
        <strain evidence="2">SNU_AA5</strain>
        <tissue evidence="2">Soma without cirri and trophi</tissue>
    </source>
</reference>
<sequence length="86" mass="9238">MWSRSSCTKLPFRPLVCGTAQDLTTDLRIRCEPVPALQRASEAYLAGLPGDISLCAVHGLPGDISLCAVKSNRVAATPNDIQQAYH</sequence>
<dbReference type="PRINTS" id="PR00622">
    <property type="entry name" value="HISTONEH3"/>
</dbReference>
<dbReference type="AlphaFoldDB" id="A0A6A4XAT5"/>
<dbReference type="GO" id="GO:0000786">
    <property type="term" value="C:nucleosome"/>
    <property type="evidence" value="ECO:0007669"/>
    <property type="project" value="InterPro"/>
</dbReference>
<dbReference type="SUPFAM" id="SSF47113">
    <property type="entry name" value="Histone-fold"/>
    <property type="match status" value="1"/>
</dbReference>
<dbReference type="PANTHER" id="PTHR11426">
    <property type="entry name" value="HISTONE H3"/>
    <property type="match status" value="1"/>
</dbReference>
<dbReference type="GO" id="GO:0046982">
    <property type="term" value="F:protein heterodimerization activity"/>
    <property type="evidence" value="ECO:0007669"/>
    <property type="project" value="InterPro"/>
</dbReference>
<name>A0A6A4XAT5_AMPAM</name>
<organism evidence="2 3">
    <name type="scientific">Amphibalanus amphitrite</name>
    <name type="common">Striped barnacle</name>
    <name type="synonym">Balanus amphitrite</name>
    <dbReference type="NCBI Taxonomy" id="1232801"/>
    <lineage>
        <taxon>Eukaryota</taxon>
        <taxon>Metazoa</taxon>
        <taxon>Ecdysozoa</taxon>
        <taxon>Arthropoda</taxon>
        <taxon>Crustacea</taxon>
        <taxon>Multicrustacea</taxon>
        <taxon>Cirripedia</taxon>
        <taxon>Thoracica</taxon>
        <taxon>Thoracicalcarea</taxon>
        <taxon>Balanomorpha</taxon>
        <taxon>Balanoidea</taxon>
        <taxon>Balanidae</taxon>
        <taxon>Amphibalaninae</taxon>
        <taxon>Amphibalanus</taxon>
    </lineage>
</organism>
<proteinExistence type="inferred from homology"/>
<keyword evidence="3" id="KW-1185">Reference proteome</keyword>
<dbReference type="InterPro" id="IPR009072">
    <property type="entry name" value="Histone-fold"/>
</dbReference>
<evidence type="ECO:0000313" key="3">
    <source>
        <dbReference type="Proteomes" id="UP000440578"/>
    </source>
</evidence>
<dbReference type="GO" id="GO:0030527">
    <property type="term" value="F:structural constituent of chromatin"/>
    <property type="evidence" value="ECO:0007669"/>
    <property type="project" value="InterPro"/>
</dbReference>
<gene>
    <name evidence="2" type="primary">H33_0</name>
    <name evidence="2" type="ORF">FJT64_016048</name>
</gene>
<comment type="similarity">
    <text evidence="1">Belongs to the histone H3 family.</text>
</comment>
<evidence type="ECO:0000313" key="2">
    <source>
        <dbReference type="EMBL" id="KAF0313390.1"/>
    </source>
</evidence>
<dbReference type="InterPro" id="IPR000164">
    <property type="entry name" value="Histone_H3/CENP-A"/>
</dbReference>
<comment type="caution">
    <text evidence="2">The sequence shown here is derived from an EMBL/GenBank/DDBJ whole genome shotgun (WGS) entry which is preliminary data.</text>
</comment>
<evidence type="ECO:0000256" key="1">
    <source>
        <dbReference type="ARBA" id="ARBA00010343"/>
    </source>
</evidence>
<dbReference type="Gene3D" id="1.10.20.10">
    <property type="entry name" value="Histone, subunit A"/>
    <property type="match status" value="1"/>
</dbReference>
<accession>A0A6A4XAT5</accession>